<dbReference type="InParanoid" id="A0A6P6Y1K5"/>
<evidence type="ECO:0000256" key="4">
    <source>
        <dbReference type="RuleBase" id="RU003894"/>
    </source>
</evidence>
<comment type="similarity">
    <text evidence="4">Belongs to the histone H1/H5 family.</text>
</comment>
<keyword evidence="2 4" id="KW-0238">DNA-binding</keyword>
<dbReference type="KEGG" id="dpte:113793188"/>
<evidence type="ECO:0000313" key="6">
    <source>
        <dbReference type="Proteomes" id="UP000515146"/>
    </source>
</evidence>
<dbReference type="GO" id="GO:0006334">
    <property type="term" value="P:nucleosome assembly"/>
    <property type="evidence" value="ECO:0007669"/>
    <property type="project" value="InterPro"/>
</dbReference>
<evidence type="ECO:0000256" key="2">
    <source>
        <dbReference type="ARBA" id="ARBA00023125"/>
    </source>
</evidence>
<reference evidence="7" key="1">
    <citation type="submission" date="2025-08" db="UniProtKB">
        <authorList>
            <consortium name="RefSeq"/>
        </authorList>
    </citation>
    <scope>IDENTIFICATION</scope>
    <source>
        <strain evidence="7">Airmid</strain>
    </source>
</reference>
<dbReference type="InterPro" id="IPR005819">
    <property type="entry name" value="H1/H5"/>
</dbReference>
<dbReference type="InterPro" id="IPR036388">
    <property type="entry name" value="WH-like_DNA-bd_sf"/>
</dbReference>
<dbReference type="GO" id="GO:0030527">
    <property type="term" value="F:structural constituent of chromatin"/>
    <property type="evidence" value="ECO:0007669"/>
    <property type="project" value="InterPro"/>
</dbReference>
<dbReference type="PRINTS" id="PR00624">
    <property type="entry name" value="HISTONEH5"/>
</dbReference>
<proteinExistence type="inferred from homology"/>
<accession>A0A6P6Y1K5</accession>
<dbReference type="InterPro" id="IPR036390">
    <property type="entry name" value="WH_DNA-bd_sf"/>
</dbReference>
<dbReference type="SUPFAM" id="SSF46785">
    <property type="entry name" value="Winged helix' DNA-binding domain"/>
    <property type="match status" value="1"/>
</dbReference>
<dbReference type="GO" id="GO:0000786">
    <property type="term" value="C:nucleosome"/>
    <property type="evidence" value="ECO:0007669"/>
    <property type="project" value="InterPro"/>
</dbReference>
<dbReference type="Gene3D" id="1.10.10.10">
    <property type="entry name" value="Winged helix-like DNA-binding domain superfamily/Winged helix DNA-binding domain"/>
    <property type="match status" value="1"/>
</dbReference>
<dbReference type="RefSeq" id="XP_027198976.1">
    <property type="nucleotide sequence ID" value="XM_027343175.1"/>
</dbReference>
<evidence type="ECO:0000313" key="7">
    <source>
        <dbReference type="RefSeq" id="XP_027198976.1"/>
    </source>
</evidence>
<keyword evidence="6" id="KW-1185">Reference proteome</keyword>
<evidence type="ECO:0000256" key="1">
    <source>
        <dbReference type="ARBA" id="ARBA00002809"/>
    </source>
</evidence>
<dbReference type="SMART" id="SM00526">
    <property type="entry name" value="H15"/>
    <property type="match status" value="1"/>
</dbReference>
<keyword evidence="4" id="KW-0158">Chromosome</keyword>
<dbReference type="Pfam" id="PF00538">
    <property type="entry name" value="Linker_histone"/>
    <property type="match status" value="1"/>
</dbReference>
<feature type="domain" description="H15" evidence="5">
    <location>
        <begin position="35"/>
        <end position="110"/>
    </location>
</feature>
<dbReference type="OMA" id="HHSDERY"/>
<organism evidence="6 7">
    <name type="scientific">Dermatophagoides pteronyssinus</name>
    <name type="common">European house dust mite</name>
    <dbReference type="NCBI Taxonomy" id="6956"/>
    <lineage>
        <taxon>Eukaryota</taxon>
        <taxon>Metazoa</taxon>
        <taxon>Ecdysozoa</taxon>
        <taxon>Arthropoda</taxon>
        <taxon>Chelicerata</taxon>
        <taxon>Arachnida</taxon>
        <taxon>Acari</taxon>
        <taxon>Acariformes</taxon>
        <taxon>Sarcoptiformes</taxon>
        <taxon>Astigmata</taxon>
        <taxon>Psoroptidia</taxon>
        <taxon>Analgoidea</taxon>
        <taxon>Pyroglyphidae</taxon>
        <taxon>Dermatophagoidinae</taxon>
        <taxon>Dermatophagoides</taxon>
    </lineage>
</organism>
<dbReference type="CDD" id="cd00073">
    <property type="entry name" value="H15"/>
    <property type="match status" value="1"/>
</dbReference>
<dbReference type="InterPro" id="IPR005818">
    <property type="entry name" value="Histone_H1/H5_H15"/>
</dbReference>
<keyword evidence="3 4" id="KW-0539">Nucleus</keyword>
<dbReference type="AlphaFoldDB" id="A0A6P6Y1K5"/>
<dbReference type="GO" id="GO:0005634">
    <property type="term" value="C:nucleus"/>
    <property type="evidence" value="ECO:0007669"/>
    <property type="project" value="UniProtKB-SubCell"/>
</dbReference>
<comment type="subcellular location">
    <subcellularLocation>
        <location evidence="4">Nucleus</location>
    </subcellularLocation>
</comment>
<gene>
    <name evidence="7" type="primary">LOC113793188</name>
</gene>
<comment type="function">
    <text evidence="1">Histones H1 are necessary for the condensation of nucleosome chains into higher-order structures.</text>
</comment>
<sequence>MLLLPGIVRVIIIILSKIVIKIMATIKKTDSSSNLSKPMALMVKSAIEHHSDERYGPSLAAIKKFLIEHYHVDLKKKASLLRRHLETAVAKGDLIRTKGVGMNGRFKLAKVKQPKSKMAKVTSNNDFDPVLTTSSKRTESKPLVEAQKKMIIVKSKKETANKKKASPIKKK</sequence>
<dbReference type="PROSITE" id="PS51504">
    <property type="entry name" value="H15"/>
    <property type="match status" value="1"/>
</dbReference>
<evidence type="ECO:0000259" key="5">
    <source>
        <dbReference type="PROSITE" id="PS51504"/>
    </source>
</evidence>
<dbReference type="FunCoup" id="A0A6P6Y1K5">
    <property type="interactions" value="186"/>
</dbReference>
<dbReference type="GO" id="GO:0003677">
    <property type="term" value="F:DNA binding"/>
    <property type="evidence" value="ECO:0007669"/>
    <property type="project" value="UniProtKB-KW"/>
</dbReference>
<name>A0A6P6Y1K5_DERPT</name>
<dbReference type="Proteomes" id="UP000515146">
    <property type="component" value="Unplaced"/>
</dbReference>
<dbReference type="OrthoDB" id="10070184at2759"/>
<protein>
    <submittedName>
        <fullName evidence="7">Histone H1-like</fullName>
    </submittedName>
</protein>
<evidence type="ECO:0000256" key="3">
    <source>
        <dbReference type="ARBA" id="ARBA00023242"/>
    </source>
</evidence>